<dbReference type="EMBL" id="JH921432">
    <property type="protein sequence ID" value="EKD18728.1"/>
    <property type="molecule type" value="Genomic_DNA"/>
</dbReference>
<feature type="chain" id="PRO_5003853298" description="Cell wall protein" evidence="2">
    <location>
        <begin position="19"/>
        <end position="276"/>
    </location>
</feature>
<protein>
    <recommendedName>
        <fullName evidence="5">Cell wall protein</fullName>
    </recommendedName>
</protein>
<evidence type="ECO:0008006" key="5">
    <source>
        <dbReference type="Google" id="ProtNLM"/>
    </source>
</evidence>
<dbReference type="eggNOG" id="ENOG502SY7H">
    <property type="taxonomic scope" value="Eukaryota"/>
</dbReference>
<evidence type="ECO:0000313" key="3">
    <source>
        <dbReference type="EMBL" id="EKD18728.1"/>
    </source>
</evidence>
<reference evidence="3 4" key="1">
    <citation type="journal article" date="2012" name="BMC Genomics">
        <title>Sequencing the genome of Marssonina brunnea reveals fungus-poplar co-evolution.</title>
        <authorList>
            <person name="Zhu S."/>
            <person name="Cao Y.-Z."/>
            <person name="Jiang C."/>
            <person name="Tan B.-Y."/>
            <person name="Wang Z."/>
            <person name="Feng S."/>
            <person name="Zhang L."/>
            <person name="Su X.-H."/>
            <person name="Brejova B."/>
            <person name="Vinar T."/>
            <person name="Xu M."/>
            <person name="Wang M.-X."/>
            <person name="Zhang S.-G."/>
            <person name="Huang M.-R."/>
            <person name="Wu R."/>
            <person name="Zhou Y."/>
        </authorList>
    </citation>
    <scope>NUCLEOTIDE SEQUENCE [LARGE SCALE GENOMIC DNA]</scope>
    <source>
        <strain evidence="3 4">MB_m1</strain>
    </source>
</reference>
<gene>
    <name evidence="3" type="ORF">MBM_02970</name>
</gene>
<dbReference type="GeneID" id="18758905"/>
<proteinExistence type="predicted"/>
<dbReference type="InParanoid" id="K1XD48"/>
<sequence length="276" mass="29007">MQFQSILLSALFATSVVAKGDKVLSEKSMCKQMHKLEKFVAFASNTTELELITNNNATKVTQLQAEASAAAQKLSTMQSNATLVADCAVVNAQAEEEDQCRETFALQQFVKFAANTTEVAAKTNNDATKIANIQAEASVAATKLQSLESNSTLQAACPAVLQKDECKAMMKIQKFVNKVENATTLAKLSKGDATKEQELKEKAAMAQTKLKQLQSNATFMAACNAMGMKGTTGKGIDSGASSEESATNGPKSGASMAGASSVLSTLVVVAVGMLLL</sequence>
<dbReference type="KEGG" id="mbe:MBM_02970"/>
<organism evidence="3 4">
    <name type="scientific">Marssonina brunnea f. sp. multigermtubi (strain MB_m1)</name>
    <name type="common">Marssonina leaf spot fungus</name>
    <dbReference type="NCBI Taxonomy" id="1072389"/>
    <lineage>
        <taxon>Eukaryota</taxon>
        <taxon>Fungi</taxon>
        <taxon>Dikarya</taxon>
        <taxon>Ascomycota</taxon>
        <taxon>Pezizomycotina</taxon>
        <taxon>Leotiomycetes</taxon>
        <taxon>Helotiales</taxon>
        <taxon>Drepanopezizaceae</taxon>
        <taxon>Drepanopeziza</taxon>
    </lineage>
</organism>
<evidence type="ECO:0000256" key="1">
    <source>
        <dbReference type="SAM" id="MobiDB-lite"/>
    </source>
</evidence>
<feature type="region of interest" description="Disordered" evidence="1">
    <location>
        <begin position="234"/>
        <end position="257"/>
    </location>
</feature>
<dbReference type="OrthoDB" id="5243723at2759"/>
<feature type="compositionally biased region" description="Polar residues" evidence="1">
    <location>
        <begin position="239"/>
        <end position="250"/>
    </location>
</feature>
<feature type="signal peptide" evidence="2">
    <location>
        <begin position="1"/>
        <end position="18"/>
    </location>
</feature>
<dbReference type="HOGENOM" id="CLU_082797_0_0_1"/>
<dbReference type="AlphaFoldDB" id="K1XD48"/>
<name>K1XD48_MARBU</name>
<keyword evidence="4" id="KW-1185">Reference proteome</keyword>
<keyword evidence="2" id="KW-0732">Signal</keyword>
<evidence type="ECO:0000256" key="2">
    <source>
        <dbReference type="SAM" id="SignalP"/>
    </source>
</evidence>
<accession>K1XD48</accession>
<dbReference type="Proteomes" id="UP000006753">
    <property type="component" value="Unassembled WGS sequence"/>
</dbReference>
<evidence type="ECO:0000313" key="4">
    <source>
        <dbReference type="Proteomes" id="UP000006753"/>
    </source>
</evidence>